<evidence type="ECO:0000313" key="3">
    <source>
        <dbReference type="Proteomes" id="UP001617511"/>
    </source>
</evidence>
<organism evidence="2 3">
    <name type="scientific">Streptomyces iakyrus</name>
    <dbReference type="NCBI Taxonomy" id="68219"/>
    <lineage>
        <taxon>Bacteria</taxon>
        <taxon>Bacillati</taxon>
        <taxon>Actinomycetota</taxon>
        <taxon>Actinomycetes</taxon>
        <taxon>Kitasatosporales</taxon>
        <taxon>Streptomycetaceae</taxon>
        <taxon>Streptomyces</taxon>
    </lineage>
</organism>
<feature type="region of interest" description="Disordered" evidence="1">
    <location>
        <begin position="1"/>
        <end position="27"/>
    </location>
</feature>
<name>A0ABW8FSF2_9ACTN</name>
<dbReference type="RefSeq" id="WP_402076306.1">
    <property type="nucleotide sequence ID" value="NZ_JBIVGG010000022.1"/>
</dbReference>
<feature type="region of interest" description="Disordered" evidence="1">
    <location>
        <begin position="81"/>
        <end position="126"/>
    </location>
</feature>
<dbReference type="Proteomes" id="UP001617511">
    <property type="component" value="Unassembled WGS sequence"/>
</dbReference>
<sequence length="126" mass="14095">MSTIPEPEPAHPWRSEDGPPPEVWTWPAGDRPALEVWSAGKWRYAAVMARQDWADGTVRYQVSVDLRGDTTVVARTYQWPQPGLRKCHGSGAQPSRTADEQRQGGMPQAPHRRPRTGPQDRSATGR</sequence>
<evidence type="ECO:0008006" key="4">
    <source>
        <dbReference type="Google" id="ProtNLM"/>
    </source>
</evidence>
<gene>
    <name evidence="2" type="ORF">ACIP2Z_39165</name>
</gene>
<keyword evidence="3" id="KW-1185">Reference proteome</keyword>
<reference evidence="2 3" key="1">
    <citation type="submission" date="2024-10" db="EMBL/GenBank/DDBJ databases">
        <title>The Natural Products Discovery Center: Release of the First 8490 Sequenced Strains for Exploring Actinobacteria Biosynthetic Diversity.</title>
        <authorList>
            <person name="Kalkreuter E."/>
            <person name="Kautsar S.A."/>
            <person name="Yang D."/>
            <person name="Bader C.D."/>
            <person name="Teijaro C.N."/>
            <person name="Fluegel L."/>
            <person name="Davis C.M."/>
            <person name="Simpson J.R."/>
            <person name="Lauterbach L."/>
            <person name="Steele A.D."/>
            <person name="Gui C."/>
            <person name="Meng S."/>
            <person name="Li G."/>
            <person name="Viehrig K."/>
            <person name="Ye F."/>
            <person name="Su P."/>
            <person name="Kiefer A.F."/>
            <person name="Nichols A."/>
            <person name="Cepeda A.J."/>
            <person name="Yan W."/>
            <person name="Fan B."/>
            <person name="Jiang Y."/>
            <person name="Adhikari A."/>
            <person name="Zheng C.-J."/>
            <person name="Schuster L."/>
            <person name="Cowan T.M."/>
            <person name="Smanski M.J."/>
            <person name="Chevrette M.G."/>
            <person name="De Carvalho L.P.S."/>
            <person name="Shen B."/>
        </authorList>
    </citation>
    <scope>NUCLEOTIDE SEQUENCE [LARGE SCALE GENOMIC DNA]</scope>
    <source>
        <strain evidence="2 3">NPDC089932</strain>
    </source>
</reference>
<evidence type="ECO:0000256" key="1">
    <source>
        <dbReference type="SAM" id="MobiDB-lite"/>
    </source>
</evidence>
<feature type="compositionally biased region" description="Basic and acidic residues" evidence="1">
    <location>
        <begin position="8"/>
        <end position="17"/>
    </location>
</feature>
<protein>
    <recommendedName>
        <fullName evidence="4">Transposase</fullName>
    </recommendedName>
</protein>
<evidence type="ECO:0000313" key="2">
    <source>
        <dbReference type="EMBL" id="MFJ4084952.1"/>
    </source>
</evidence>
<dbReference type="EMBL" id="JBIVGG010000022">
    <property type="protein sequence ID" value="MFJ4084952.1"/>
    <property type="molecule type" value="Genomic_DNA"/>
</dbReference>
<accession>A0ABW8FSF2</accession>
<comment type="caution">
    <text evidence="2">The sequence shown here is derived from an EMBL/GenBank/DDBJ whole genome shotgun (WGS) entry which is preliminary data.</text>
</comment>
<proteinExistence type="predicted"/>